<keyword evidence="2" id="KW-0472">Membrane</keyword>
<evidence type="ECO:0000256" key="2">
    <source>
        <dbReference type="ARBA" id="ARBA00023136"/>
    </source>
</evidence>
<proteinExistence type="predicted"/>
<keyword evidence="4" id="KW-0732">Signal</keyword>
<gene>
    <name evidence="7" type="ORF">HME7025_02565</name>
</gene>
<reference evidence="8" key="1">
    <citation type="submission" date="2018-05" db="EMBL/GenBank/DDBJ databases">
        <title>Pseudarcicella sp. HME7025 Genome sequencing and assembly.</title>
        <authorList>
            <person name="Kim H."/>
            <person name="Kang H."/>
            <person name="Joh K."/>
        </authorList>
    </citation>
    <scope>NUCLEOTIDE SEQUENCE [LARGE SCALE GENOMIC DNA]</scope>
    <source>
        <strain evidence="8">HME7025</strain>
    </source>
</reference>
<feature type="chain" id="PRO_5015665920" description="TonB-dependent receptor" evidence="4">
    <location>
        <begin position="22"/>
        <end position="803"/>
    </location>
</feature>
<dbReference type="InterPro" id="IPR036942">
    <property type="entry name" value="Beta-barrel_TonB_sf"/>
</dbReference>
<feature type="signal peptide" evidence="4">
    <location>
        <begin position="1"/>
        <end position="21"/>
    </location>
</feature>
<evidence type="ECO:0000256" key="1">
    <source>
        <dbReference type="ARBA" id="ARBA00004442"/>
    </source>
</evidence>
<evidence type="ECO:0000259" key="6">
    <source>
        <dbReference type="Pfam" id="PF14905"/>
    </source>
</evidence>
<dbReference type="Pfam" id="PF14905">
    <property type="entry name" value="OMP_b-brl_3"/>
    <property type="match status" value="1"/>
</dbReference>
<name>A0A2S2DYC8_9BACT</name>
<feature type="domain" description="TonB-dependent receptor plug" evidence="5">
    <location>
        <begin position="137"/>
        <end position="225"/>
    </location>
</feature>
<evidence type="ECO:0000256" key="3">
    <source>
        <dbReference type="ARBA" id="ARBA00023237"/>
    </source>
</evidence>
<organism evidence="7 8">
    <name type="scientific">Aquirufa nivalisilvae</name>
    <dbReference type="NCBI Taxonomy" id="2516557"/>
    <lineage>
        <taxon>Bacteria</taxon>
        <taxon>Pseudomonadati</taxon>
        <taxon>Bacteroidota</taxon>
        <taxon>Cytophagia</taxon>
        <taxon>Cytophagales</taxon>
        <taxon>Flectobacillaceae</taxon>
        <taxon>Aquirufa</taxon>
    </lineage>
</organism>
<dbReference type="PANTHER" id="PTHR40980:SF4">
    <property type="entry name" value="TONB-DEPENDENT RECEPTOR-LIKE BETA-BARREL DOMAIN-CONTAINING PROTEIN"/>
    <property type="match status" value="1"/>
</dbReference>
<evidence type="ECO:0008006" key="9">
    <source>
        <dbReference type="Google" id="ProtNLM"/>
    </source>
</evidence>
<dbReference type="RefSeq" id="WP_109324653.1">
    <property type="nucleotide sequence ID" value="NZ_CP029346.1"/>
</dbReference>
<protein>
    <recommendedName>
        <fullName evidence="9">TonB-dependent receptor</fullName>
    </recommendedName>
</protein>
<dbReference type="GO" id="GO:0009279">
    <property type="term" value="C:cell outer membrane"/>
    <property type="evidence" value="ECO:0007669"/>
    <property type="project" value="UniProtKB-SubCell"/>
</dbReference>
<dbReference type="PANTHER" id="PTHR40980">
    <property type="entry name" value="PLUG DOMAIN-CONTAINING PROTEIN"/>
    <property type="match status" value="1"/>
</dbReference>
<dbReference type="OrthoDB" id="905812at2"/>
<evidence type="ECO:0000256" key="4">
    <source>
        <dbReference type="SAM" id="SignalP"/>
    </source>
</evidence>
<dbReference type="Gene3D" id="2.40.170.20">
    <property type="entry name" value="TonB-dependent receptor, beta-barrel domain"/>
    <property type="match status" value="1"/>
</dbReference>
<keyword evidence="3" id="KW-0998">Cell outer membrane</keyword>
<keyword evidence="8" id="KW-1185">Reference proteome</keyword>
<dbReference type="SUPFAM" id="SSF49464">
    <property type="entry name" value="Carboxypeptidase regulatory domain-like"/>
    <property type="match status" value="1"/>
</dbReference>
<dbReference type="Gene3D" id="2.60.40.1120">
    <property type="entry name" value="Carboxypeptidase-like, regulatory domain"/>
    <property type="match status" value="1"/>
</dbReference>
<dbReference type="AlphaFoldDB" id="A0A2S2DYC8"/>
<dbReference type="EMBL" id="CP029346">
    <property type="protein sequence ID" value="AWL10405.1"/>
    <property type="molecule type" value="Genomic_DNA"/>
</dbReference>
<feature type="domain" description="Outer membrane protein beta-barrel" evidence="6">
    <location>
        <begin position="393"/>
        <end position="798"/>
    </location>
</feature>
<dbReference type="InterPro" id="IPR012910">
    <property type="entry name" value="Plug_dom"/>
</dbReference>
<sequence>MPNKSAYLFLLFCCIVFSVKSQVSQVTLSGVLKDQGNRSAVVYSNVLLKKANDSTFVQGTISDANGRFRLNNIKPGTYYLQISMVGYQLKKQNLFVGSLTEFLDLATIDLVPDQQQLQEVTVSAKRDEIENKLDKKSYSVETISSQTGGSVLQVMQSLPGVTVQDGKLNLRGSSQVAVLVDGKQTALTGFGAQSGLDNIPSSAIEKIEIINNPSAKYDANGNAGIINIIFKKTKQEGFNGKIGLSAGLGALGIKRENLPSIRPQFQATPKLNPSLSLNYRKKNLNAFLQADFNHTPTLNKNEFVTRTYDSGEVIQQQTKRNRRTNIGTFMGGIDWKMNDQNSWSSSILFSSEKILDDGDEPFFNQNLTERRRLWQFLEDELKTTVTSMNNFQHRFEQPGHLINVGLNYTWHQEDEKYFFTNIYPTYTGLDAFKLMSDEHVTDLNVDYVKPLKWGRVEAGLKYRYRFIPTSMLFIPGLNSPLDVTAGGWADYKETIPAIYSNYIFENEKYEVEAGLRMEYVTVKYDIDPNHNTYKSDGYQYVQPFPNVRLGYKLNENNKLSFFFSRRVDRPAELDIRVFPKYDDAEIVKVGNPALKPQFTNTMEIAYKSSINRGYLYTAIYQRLADATITRIATTVPGNTLIYHIMQNAGKSSNLGIEIVLSQELSKAFSFNLNLNAYQNRINSFSVFNQYPIPTTYTSEPDEIISGSAKWIGFIHLPKQWNMQLSAIYLAPDLIPQGRIGQRFSLDVGIKKAQKNGRGEYFINASDLLNTMVIHKDILAKGFRMSSNDYYETQVIRAGYQLKF</sequence>
<dbReference type="InterPro" id="IPR041700">
    <property type="entry name" value="OMP_b-brl_3"/>
</dbReference>
<dbReference type="Pfam" id="PF07715">
    <property type="entry name" value="Plug"/>
    <property type="match status" value="1"/>
</dbReference>
<dbReference type="Proteomes" id="UP000245468">
    <property type="component" value="Chromosome"/>
</dbReference>
<evidence type="ECO:0000313" key="7">
    <source>
        <dbReference type="EMBL" id="AWL10405.1"/>
    </source>
</evidence>
<comment type="subcellular location">
    <subcellularLocation>
        <location evidence="1">Cell outer membrane</location>
    </subcellularLocation>
</comment>
<evidence type="ECO:0000313" key="8">
    <source>
        <dbReference type="Proteomes" id="UP000245468"/>
    </source>
</evidence>
<dbReference type="KEGG" id="psez:HME7025_02565"/>
<evidence type="ECO:0000259" key="5">
    <source>
        <dbReference type="Pfam" id="PF07715"/>
    </source>
</evidence>
<accession>A0A2S2DYC8</accession>
<dbReference type="Pfam" id="PF13620">
    <property type="entry name" value="CarboxypepD_reg"/>
    <property type="match status" value="1"/>
</dbReference>
<dbReference type="Gene3D" id="2.170.130.10">
    <property type="entry name" value="TonB-dependent receptor, plug domain"/>
    <property type="match status" value="1"/>
</dbReference>
<dbReference type="InterPro" id="IPR008969">
    <property type="entry name" value="CarboxyPept-like_regulatory"/>
</dbReference>
<dbReference type="InterPro" id="IPR037066">
    <property type="entry name" value="Plug_dom_sf"/>
</dbReference>
<dbReference type="SUPFAM" id="SSF56935">
    <property type="entry name" value="Porins"/>
    <property type="match status" value="1"/>
</dbReference>